<dbReference type="GO" id="GO:0005524">
    <property type="term" value="F:ATP binding"/>
    <property type="evidence" value="ECO:0007669"/>
    <property type="project" value="UniProtKB-UniRule"/>
</dbReference>
<keyword evidence="1" id="KW-0067">ATP-binding</keyword>
<dbReference type="Gene3D" id="3.30.470.20">
    <property type="entry name" value="ATP-grasp fold, B domain"/>
    <property type="match status" value="1"/>
</dbReference>
<dbReference type="GO" id="GO:0046872">
    <property type="term" value="F:metal ion binding"/>
    <property type="evidence" value="ECO:0007669"/>
    <property type="project" value="InterPro"/>
</dbReference>
<name>A0A1N6GVC0_9BURK</name>
<dbReference type="InterPro" id="IPR003806">
    <property type="entry name" value="ATP-grasp_PylC-type"/>
</dbReference>
<dbReference type="InterPro" id="IPR040803">
    <property type="entry name" value="MfnD_preATP-grasp"/>
</dbReference>
<dbReference type="RefSeq" id="WP_074264706.1">
    <property type="nucleotide sequence ID" value="NZ_FSRM01000001.1"/>
</dbReference>
<accession>A0A1N6GVC0</accession>
<evidence type="ECO:0000259" key="2">
    <source>
        <dbReference type="PROSITE" id="PS50975"/>
    </source>
</evidence>
<dbReference type="Proteomes" id="UP000184693">
    <property type="component" value="Unassembled WGS sequence"/>
</dbReference>
<dbReference type="SUPFAM" id="SSF56059">
    <property type="entry name" value="Glutathione synthetase ATP-binding domain-like"/>
    <property type="match status" value="1"/>
</dbReference>
<sequence length="354" mass="36809">MTKIFVFEYLTGGGIDPAHAGAGSLADLSALIVEGRVMRDALVSDLRELDGVDVSFASSRFETVASSRVHCRAAQGESMTAFVARVAREHDYAWIIAPECDGLLLHLYDAVGAARWLGCSKESIRVASSKSATAACLMAHGIATTPAVEPGQLAGQAAGQPGSRWVVKPDDGAGGLDTFVFDNFADACAEYDARAAAARNPVLQAWVDGEPLSLSLICHGDGVELVSINRQQISLSEGDAAQQQPHIVEFDGVMVNQIDLAGDQGRMLGALAQRVAQALPGLRGFVGIDVVWHASRGPIVIEVNPRLTVAYAGLSEALGGNLAHALLAAHGVRIVGSGPAARNCGAPPACGAQR</sequence>
<dbReference type="PIRSF" id="PIRSF016766">
    <property type="entry name" value="UCP016766_ATPgrasp"/>
    <property type="match status" value="1"/>
</dbReference>
<dbReference type="PROSITE" id="PS50975">
    <property type="entry name" value="ATP_GRASP"/>
    <property type="match status" value="1"/>
</dbReference>
<keyword evidence="1" id="KW-0547">Nucleotide-binding</keyword>
<dbReference type="Pfam" id="PF02655">
    <property type="entry name" value="ATP-grasp_3"/>
    <property type="match status" value="1"/>
</dbReference>
<evidence type="ECO:0000313" key="3">
    <source>
        <dbReference type="EMBL" id="SIO11397.1"/>
    </source>
</evidence>
<reference evidence="3 4" key="1">
    <citation type="submission" date="2016-11" db="EMBL/GenBank/DDBJ databases">
        <authorList>
            <person name="Jaros S."/>
            <person name="Januszkiewicz K."/>
            <person name="Wedrychowicz H."/>
        </authorList>
    </citation>
    <scope>NUCLEOTIDE SEQUENCE [LARGE SCALE GENOMIC DNA]</scope>
    <source>
        <strain evidence="3 4">GAS86</strain>
    </source>
</reference>
<dbReference type="EMBL" id="FSRM01000001">
    <property type="protein sequence ID" value="SIO11397.1"/>
    <property type="molecule type" value="Genomic_DNA"/>
</dbReference>
<dbReference type="AlphaFoldDB" id="A0A1N6GVC0"/>
<dbReference type="GO" id="GO:0016874">
    <property type="term" value="F:ligase activity"/>
    <property type="evidence" value="ECO:0007669"/>
    <property type="project" value="UniProtKB-KW"/>
</dbReference>
<evidence type="ECO:0000256" key="1">
    <source>
        <dbReference type="PROSITE-ProRule" id="PRU00409"/>
    </source>
</evidence>
<dbReference type="OrthoDB" id="271331at2"/>
<keyword evidence="3" id="KW-0436">Ligase</keyword>
<gene>
    <name evidence="3" type="ORF">SAMN05444168_2714</name>
</gene>
<evidence type="ECO:0000313" key="4">
    <source>
        <dbReference type="Proteomes" id="UP000184693"/>
    </source>
</evidence>
<organism evidence="3 4">
    <name type="scientific">Paraburkholderia phenazinium</name>
    <dbReference type="NCBI Taxonomy" id="60549"/>
    <lineage>
        <taxon>Bacteria</taxon>
        <taxon>Pseudomonadati</taxon>
        <taxon>Pseudomonadota</taxon>
        <taxon>Betaproteobacteria</taxon>
        <taxon>Burkholderiales</taxon>
        <taxon>Burkholderiaceae</taxon>
        <taxon>Paraburkholderia</taxon>
    </lineage>
</organism>
<dbReference type="Gene3D" id="3.40.50.11770">
    <property type="match status" value="1"/>
</dbReference>
<proteinExistence type="predicted"/>
<dbReference type="InterPro" id="IPR024710">
    <property type="entry name" value="MfnD"/>
</dbReference>
<dbReference type="Pfam" id="PF18301">
    <property type="entry name" value="preATP-grasp_3"/>
    <property type="match status" value="1"/>
</dbReference>
<protein>
    <submittedName>
        <fullName evidence="3">Predicted ATP-dependent carboligase, ATP-grasp superfamily</fullName>
    </submittedName>
</protein>
<feature type="domain" description="ATP-grasp" evidence="2">
    <location>
        <begin position="134"/>
        <end position="331"/>
    </location>
</feature>
<dbReference type="InterPro" id="IPR011761">
    <property type="entry name" value="ATP-grasp"/>
</dbReference>